<proteinExistence type="predicted"/>
<accession>A0A839AJN2</accession>
<keyword evidence="3" id="KW-1185">Reference proteome</keyword>
<gene>
    <name evidence="2" type="ORF">H2509_19080</name>
</gene>
<dbReference type="RefSeq" id="WP_182168061.1">
    <property type="nucleotide sequence ID" value="NZ_JACFXV010000066.1"/>
</dbReference>
<comment type="caution">
    <text evidence="2">The sequence shown here is derived from an EMBL/GenBank/DDBJ whole genome shotgun (WGS) entry which is preliminary data.</text>
</comment>
<evidence type="ECO:0000256" key="1">
    <source>
        <dbReference type="SAM" id="Phobius"/>
    </source>
</evidence>
<name>A0A839AJN2_9HYPH</name>
<dbReference type="EMBL" id="JACFXV010000066">
    <property type="protein sequence ID" value="MBA5779238.1"/>
    <property type="molecule type" value="Genomic_DNA"/>
</dbReference>
<keyword evidence="1" id="KW-0472">Membrane</keyword>
<keyword evidence="1" id="KW-0812">Transmembrane</keyword>
<evidence type="ECO:0000313" key="3">
    <source>
        <dbReference type="Proteomes" id="UP000541109"/>
    </source>
</evidence>
<feature type="transmembrane region" description="Helical" evidence="1">
    <location>
        <begin position="66"/>
        <end position="98"/>
    </location>
</feature>
<evidence type="ECO:0008006" key="4">
    <source>
        <dbReference type="Google" id="ProtNLM"/>
    </source>
</evidence>
<reference evidence="2 3" key="1">
    <citation type="submission" date="2020-07" db="EMBL/GenBank/DDBJ databases">
        <title>Stappia sp., F7233, whole genome shotgun sequencing project.</title>
        <authorList>
            <person name="Jiang S."/>
            <person name="Liu Z.W."/>
            <person name="Du Z.J."/>
        </authorList>
    </citation>
    <scope>NUCLEOTIDE SEQUENCE [LARGE SCALE GENOMIC DNA]</scope>
    <source>
        <strain evidence="2 3">F7233</strain>
    </source>
</reference>
<feature type="transmembrane region" description="Helical" evidence="1">
    <location>
        <begin position="21"/>
        <end position="46"/>
    </location>
</feature>
<protein>
    <recommendedName>
        <fullName evidence="4">DUF4870 domain-containing protein</fullName>
    </recommendedName>
</protein>
<dbReference type="Proteomes" id="UP000541109">
    <property type="component" value="Unassembled WGS sequence"/>
</dbReference>
<organism evidence="2 3">
    <name type="scientific">Stappia albiluteola</name>
    <dbReference type="NCBI Taxonomy" id="2758565"/>
    <lineage>
        <taxon>Bacteria</taxon>
        <taxon>Pseudomonadati</taxon>
        <taxon>Pseudomonadota</taxon>
        <taxon>Alphaproteobacteria</taxon>
        <taxon>Hyphomicrobiales</taxon>
        <taxon>Stappiaceae</taxon>
        <taxon>Stappia</taxon>
    </lineage>
</organism>
<keyword evidence="1" id="KW-1133">Transmembrane helix</keyword>
<dbReference type="AlphaFoldDB" id="A0A839AJN2"/>
<sequence length="121" mass="13481">MSMERSEIDVGYLEPGGKNVILVYILYLVGFVIGLTTLVGLVFAYLNRGKTGGWVESHYTFQIRTFWIGLLYGLVAFALMFVGIGFLLMIAVAVWAIIRCVKGLQASGRKEPIANPETWLF</sequence>
<evidence type="ECO:0000313" key="2">
    <source>
        <dbReference type="EMBL" id="MBA5779238.1"/>
    </source>
</evidence>